<dbReference type="EMBL" id="ML734937">
    <property type="protein sequence ID" value="KAB8211974.1"/>
    <property type="molecule type" value="Genomic_DNA"/>
</dbReference>
<organism evidence="1 2">
    <name type="scientific">Aspergillus parasiticus</name>
    <dbReference type="NCBI Taxonomy" id="5067"/>
    <lineage>
        <taxon>Eukaryota</taxon>
        <taxon>Fungi</taxon>
        <taxon>Dikarya</taxon>
        <taxon>Ascomycota</taxon>
        <taxon>Pezizomycotina</taxon>
        <taxon>Eurotiomycetes</taxon>
        <taxon>Eurotiomycetidae</taxon>
        <taxon>Eurotiales</taxon>
        <taxon>Aspergillaceae</taxon>
        <taxon>Aspergillus</taxon>
        <taxon>Aspergillus subgen. Circumdati</taxon>
    </lineage>
</organism>
<gene>
    <name evidence="1" type="ORF">BDV34DRAFT_184510</name>
</gene>
<name>A0A5N6E522_ASPPA</name>
<sequence>MDGRYLVFSKFAMMPFKKSGDDARMDVALFSTFVFLLEPFQSRTLCRVEQAALAVALSLQSHS</sequence>
<reference evidence="1 2" key="1">
    <citation type="submission" date="2019-04" db="EMBL/GenBank/DDBJ databases">
        <title>Fungal friends and foes A comparative genomics study of 23 Aspergillus species from section Flavi.</title>
        <authorList>
            <consortium name="DOE Joint Genome Institute"/>
            <person name="Kjaerbolling I."/>
            <person name="Vesth T.C."/>
            <person name="Frisvad J.C."/>
            <person name="Nybo J.L."/>
            <person name="Theobald S."/>
            <person name="Kildgaard S."/>
            <person name="Petersen T.I."/>
            <person name="Kuo A."/>
            <person name="Sato A."/>
            <person name="Lyhne E.K."/>
            <person name="Kogle M.E."/>
            <person name="Wiebenga A."/>
            <person name="Kun R.S."/>
            <person name="Lubbers R.J."/>
            <person name="Makela M.R."/>
            <person name="Barry K."/>
            <person name="Chovatia M."/>
            <person name="Clum A."/>
            <person name="Daum C."/>
            <person name="Haridas S."/>
            <person name="He G."/>
            <person name="LaButti K."/>
            <person name="Lipzen A."/>
            <person name="Mondo S."/>
            <person name="Pangilinan J."/>
            <person name="Riley R."/>
            <person name="Salamov A."/>
            <person name="Simmons B.A."/>
            <person name="Magnuson J.K."/>
            <person name="Henrissat B."/>
            <person name="Mortensen U.H."/>
            <person name="Larsen T.O."/>
            <person name="De vries R.P."/>
            <person name="Grigoriev I.V."/>
            <person name="Machida M."/>
            <person name="Baker S.E."/>
            <person name="Andersen M.R."/>
        </authorList>
    </citation>
    <scope>NUCLEOTIDE SEQUENCE [LARGE SCALE GENOMIC DNA]</scope>
    <source>
        <strain evidence="1 2">CBS 117618</strain>
    </source>
</reference>
<dbReference type="VEuPathDB" id="FungiDB:BDV34DRAFT_184510"/>
<evidence type="ECO:0000313" key="1">
    <source>
        <dbReference type="EMBL" id="KAB8211974.1"/>
    </source>
</evidence>
<accession>A0A5N6E522</accession>
<keyword evidence="2" id="KW-1185">Reference proteome</keyword>
<proteinExistence type="predicted"/>
<protein>
    <submittedName>
        <fullName evidence="1">Uncharacterized protein</fullName>
    </submittedName>
</protein>
<dbReference type="AlphaFoldDB" id="A0A5N6E522"/>
<dbReference type="Proteomes" id="UP000326532">
    <property type="component" value="Unassembled WGS sequence"/>
</dbReference>
<evidence type="ECO:0000313" key="2">
    <source>
        <dbReference type="Proteomes" id="UP000326532"/>
    </source>
</evidence>